<dbReference type="PANTHER" id="PTHR42715">
    <property type="entry name" value="BETA-GLUCOSIDASE"/>
    <property type="match status" value="1"/>
</dbReference>
<evidence type="ECO:0000256" key="1">
    <source>
        <dbReference type="ARBA" id="ARBA00000448"/>
    </source>
</evidence>
<dbReference type="SUPFAM" id="SSF52279">
    <property type="entry name" value="Beta-D-glucan exohydrolase, C-terminal domain"/>
    <property type="match status" value="1"/>
</dbReference>
<evidence type="ECO:0000256" key="2">
    <source>
        <dbReference type="ARBA" id="ARBA00005336"/>
    </source>
</evidence>
<protein>
    <recommendedName>
        <fullName evidence="3">beta-glucosidase</fullName>
        <ecNumber evidence="3">3.2.1.21</ecNumber>
    </recommendedName>
</protein>
<dbReference type="Pfam" id="PF01915">
    <property type="entry name" value="Glyco_hydro_3_C"/>
    <property type="match status" value="1"/>
</dbReference>
<dbReference type="GO" id="GO:0009251">
    <property type="term" value="P:glucan catabolic process"/>
    <property type="evidence" value="ECO:0007669"/>
    <property type="project" value="TreeGrafter"/>
</dbReference>
<dbReference type="PROSITE" id="PS51820">
    <property type="entry name" value="PA14"/>
    <property type="match status" value="1"/>
</dbReference>
<evidence type="ECO:0000256" key="5">
    <source>
        <dbReference type="ARBA" id="ARBA00023295"/>
    </source>
</evidence>
<dbReference type="EC" id="3.2.1.21" evidence="3"/>
<dbReference type="InterPro" id="IPR037524">
    <property type="entry name" value="PA14/GLEYA"/>
</dbReference>
<dbReference type="SMART" id="SM01217">
    <property type="entry name" value="Fn3_like"/>
    <property type="match status" value="1"/>
</dbReference>
<proteinExistence type="inferred from homology"/>
<dbReference type="GO" id="GO:0008422">
    <property type="term" value="F:beta-glucosidase activity"/>
    <property type="evidence" value="ECO:0007669"/>
    <property type="project" value="UniProtKB-EC"/>
</dbReference>
<accession>A0AAX4JNU5</accession>
<dbReference type="Gene3D" id="3.20.20.300">
    <property type="entry name" value="Glycoside hydrolase, family 3, N-terminal domain"/>
    <property type="match status" value="1"/>
</dbReference>
<dbReference type="Gene3D" id="3.40.50.1700">
    <property type="entry name" value="Glycoside hydrolase family 3 C-terminal domain"/>
    <property type="match status" value="1"/>
</dbReference>
<organism evidence="7 8">
    <name type="scientific">Kwoniella dendrophila CBS 6074</name>
    <dbReference type="NCBI Taxonomy" id="1295534"/>
    <lineage>
        <taxon>Eukaryota</taxon>
        <taxon>Fungi</taxon>
        <taxon>Dikarya</taxon>
        <taxon>Basidiomycota</taxon>
        <taxon>Agaricomycotina</taxon>
        <taxon>Tremellomycetes</taxon>
        <taxon>Tremellales</taxon>
        <taxon>Cryptococcaceae</taxon>
        <taxon>Kwoniella</taxon>
    </lineage>
</organism>
<sequence length="397" mass="43709">MRLHTIIVPDEFGDWEFGLILVDEGSLYIDDKLLMDNSTDQLDGDLFFGNGTREEKGTIRLEKDKEYHLHIDFNNHNLVFFTIVFTIVRGFQIGRLEEASAIGKLVQDAVDLAARSEAVILTAGLTSDYAEEGFDRAQMRLPPGVDDMISRVLKANSNSNVVVKSGVQREMPWIDQATSGIQAFFGGNDQGNGLASVLFGEHNPSSKLPLTFPEQLEDFPSHPFFPGKKGISFYNEDVFVGYRHFVTRPTLPVIGSFGFGLSYTTFQLGEASKPIVDISTTEQTINVAIEIPVTNTGKVAAGEVVQCYIAAPSCPVPRPAYELGGFSKVYLQPGETKMAKISLDRGAFSYWETQLGGEGRWSVVDGEYKLLFGTSSTDLPVSSIVEVESGFTWRGIE</sequence>
<feature type="domain" description="PA14" evidence="6">
    <location>
        <begin position="1"/>
        <end position="100"/>
    </location>
</feature>
<dbReference type="InterPro" id="IPR002772">
    <property type="entry name" value="Glyco_hydro_3_C"/>
</dbReference>
<comment type="similarity">
    <text evidence="2">Belongs to the glycosyl hydrolase 3 family.</text>
</comment>
<dbReference type="Gene3D" id="2.60.40.10">
    <property type="entry name" value="Immunoglobulins"/>
    <property type="match status" value="1"/>
</dbReference>
<dbReference type="RefSeq" id="XP_066073316.1">
    <property type="nucleotide sequence ID" value="XM_066217219.1"/>
</dbReference>
<keyword evidence="5" id="KW-0326">Glycosidase</keyword>
<keyword evidence="4" id="KW-0378">Hydrolase</keyword>
<gene>
    <name evidence="7" type="ORF">L201_001430</name>
</gene>
<dbReference type="InterPro" id="IPR026891">
    <property type="entry name" value="Fn3-like"/>
</dbReference>
<evidence type="ECO:0000259" key="6">
    <source>
        <dbReference type="PROSITE" id="PS51820"/>
    </source>
</evidence>
<name>A0AAX4JNU5_9TREE</name>
<dbReference type="SUPFAM" id="SSF56988">
    <property type="entry name" value="Anthrax protective antigen"/>
    <property type="match status" value="1"/>
</dbReference>
<dbReference type="AlphaFoldDB" id="A0AAX4JNU5"/>
<keyword evidence="8" id="KW-1185">Reference proteome</keyword>
<reference evidence="7 8" key="1">
    <citation type="submission" date="2024-01" db="EMBL/GenBank/DDBJ databases">
        <title>Comparative genomics of Cryptococcus and Kwoniella reveals pathogenesis evolution and contrasting modes of karyotype evolution via chromosome fusion or intercentromeric recombination.</title>
        <authorList>
            <person name="Coelho M.A."/>
            <person name="David-Palma M."/>
            <person name="Shea T."/>
            <person name="Bowers K."/>
            <person name="McGinley-Smith S."/>
            <person name="Mohammad A.W."/>
            <person name="Gnirke A."/>
            <person name="Yurkov A.M."/>
            <person name="Nowrousian M."/>
            <person name="Sun S."/>
            <person name="Cuomo C.A."/>
            <person name="Heitman J."/>
        </authorList>
    </citation>
    <scope>NUCLEOTIDE SEQUENCE [LARGE SCALE GENOMIC DNA]</scope>
    <source>
        <strain evidence="7 8">CBS 6074</strain>
    </source>
</reference>
<dbReference type="InterPro" id="IPR011658">
    <property type="entry name" value="PA14_dom"/>
</dbReference>
<dbReference type="Pfam" id="PF14310">
    <property type="entry name" value="Fn3-like"/>
    <property type="match status" value="1"/>
</dbReference>
<evidence type="ECO:0000313" key="8">
    <source>
        <dbReference type="Proteomes" id="UP001355207"/>
    </source>
</evidence>
<evidence type="ECO:0000313" key="7">
    <source>
        <dbReference type="EMBL" id="WWC86553.1"/>
    </source>
</evidence>
<dbReference type="PANTHER" id="PTHR42715:SF3">
    <property type="entry name" value="BETA-GLUCOSIDASE B-RELATED"/>
    <property type="match status" value="1"/>
</dbReference>
<evidence type="ECO:0000256" key="3">
    <source>
        <dbReference type="ARBA" id="ARBA00012744"/>
    </source>
</evidence>
<dbReference type="InterPro" id="IPR013783">
    <property type="entry name" value="Ig-like_fold"/>
</dbReference>
<dbReference type="InterPro" id="IPR036962">
    <property type="entry name" value="Glyco_hydro_3_N_sf"/>
</dbReference>
<dbReference type="InterPro" id="IPR036881">
    <property type="entry name" value="Glyco_hydro_3_C_sf"/>
</dbReference>
<dbReference type="Gene3D" id="2.60.120.260">
    <property type="entry name" value="Galactose-binding domain-like"/>
    <property type="match status" value="1"/>
</dbReference>
<dbReference type="Pfam" id="PF07691">
    <property type="entry name" value="PA14"/>
    <property type="match status" value="1"/>
</dbReference>
<dbReference type="Proteomes" id="UP001355207">
    <property type="component" value="Chromosome 1"/>
</dbReference>
<comment type="catalytic activity">
    <reaction evidence="1">
        <text>Hydrolysis of terminal, non-reducing beta-D-glucosyl residues with release of beta-D-glucose.</text>
        <dbReference type="EC" id="3.2.1.21"/>
    </reaction>
</comment>
<dbReference type="GeneID" id="91092102"/>
<dbReference type="EMBL" id="CP144098">
    <property type="protein sequence ID" value="WWC86553.1"/>
    <property type="molecule type" value="Genomic_DNA"/>
</dbReference>
<evidence type="ECO:0000256" key="4">
    <source>
        <dbReference type="ARBA" id="ARBA00022801"/>
    </source>
</evidence>
<dbReference type="InterPro" id="IPR050288">
    <property type="entry name" value="Cellulose_deg_GH3"/>
</dbReference>